<reference evidence="1" key="1">
    <citation type="journal article" date="2020" name="Stud. Mycol.">
        <title>101 Dothideomycetes genomes: a test case for predicting lifestyles and emergence of pathogens.</title>
        <authorList>
            <person name="Haridas S."/>
            <person name="Albert R."/>
            <person name="Binder M."/>
            <person name="Bloem J."/>
            <person name="Labutti K."/>
            <person name="Salamov A."/>
            <person name="Andreopoulos B."/>
            <person name="Baker S."/>
            <person name="Barry K."/>
            <person name="Bills G."/>
            <person name="Bluhm B."/>
            <person name="Cannon C."/>
            <person name="Castanera R."/>
            <person name="Culley D."/>
            <person name="Daum C."/>
            <person name="Ezra D."/>
            <person name="Gonzalez J."/>
            <person name="Henrissat B."/>
            <person name="Kuo A."/>
            <person name="Liang C."/>
            <person name="Lipzen A."/>
            <person name="Lutzoni F."/>
            <person name="Magnuson J."/>
            <person name="Mondo S."/>
            <person name="Nolan M."/>
            <person name="Ohm R."/>
            <person name="Pangilinan J."/>
            <person name="Park H.-J."/>
            <person name="Ramirez L."/>
            <person name="Alfaro M."/>
            <person name="Sun H."/>
            <person name="Tritt A."/>
            <person name="Yoshinaga Y."/>
            <person name="Zwiers L.-H."/>
            <person name="Turgeon B."/>
            <person name="Goodwin S."/>
            <person name="Spatafora J."/>
            <person name="Crous P."/>
            <person name="Grigoriev I."/>
        </authorList>
    </citation>
    <scope>NUCLEOTIDE SEQUENCE</scope>
    <source>
        <strain evidence="1">ATCC 200398</strain>
    </source>
</reference>
<name>A0ACB6RAE0_9PLEO</name>
<protein>
    <submittedName>
        <fullName evidence="1">Uncharacterized protein</fullName>
    </submittedName>
</protein>
<gene>
    <name evidence="1" type="ORF">BDR25DRAFT_391552</name>
</gene>
<accession>A0ACB6RAE0</accession>
<dbReference type="Proteomes" id="UP000799755">
    <property type="component" value="Unassembled WGS sequence"/>
</dbReference>
<evidence type="ECO:0000313" key="2">
    <source>
        <dbReference type="Proteomes" id="UP000799755"/>
    </source>
</evidence>
<proteinExistence type="predicted"/>
<keyword evidence="2" id="KW-1185">Reference proteome</keyword>
<organism evidence="1 2">
    <name type="scientific">Lindgomyces ingoldianus</name>
    <dbReference type="NCBI Taxonomy" id="673940"/>
    <lineage>
        <taxon>Eukaryota</taxon>
        <taxon>Fungi</taxon>
        <taxon>Dikarya</taxon>
        <taxon>Ascomycota</taxon>
        <taxon>Pezizomycotina</taxon>
        <taxon>Dothideomycetes</taxon>
        <taxon>Pleosporomycetidae</taxon>
        <taxon>Pleosporales</taxon>
        <taxon>Lindgomycetaceae</taxon>
        <taxon>Lindgomyces</taxon>
    </lineage>
</organism>
<evidence type="ECO:0000313" key="1">
    <source>
        <dbReference type="EMBL" id="KAF2475431.1"/>
    </source>
</evidence>
<comment type="caution">
    <text evidence="1">The sequence shown here is derived from an EMBL/GenBank/DDBJ whole genome shotgun (WGS) entry which is preliminary data.</text>
</comment>
<dbReference type="EMBL" id="MU003496">
    <property type="protein sequence ID" value="KAF2475431.1"/>
    <property type="molecule type" value="Genomic_DNA"/>
</dbReference>
<sequence>MWLSPPSCTSYCIALLRYLYNPTFFGPAFSFIYSHAILSGLDRDNCCRVDWYSIERAYNSTSSYTPKTVHTRNIGGARRDKYVLYWRTQLAHYEAIYNSDHLPIHPAVIFYRNAQSALRIPRKNLSKPSQFTCMATSVQKSSCELPLNSEMTSCIKGSCTIKEALTTKDFSETAFGGPIRDHTKASESPSYLSFCALSLDYHAVEEPGGWTTGRFSSQCKAKVHQMPVLPLTGLTVVRTCRERIYRPSLSTKSRHSQT</sequence>